<dbReference type="EMBL" id="BK016262">
    <property type="protein sequence ID" value="DAG05652.1"/>
    <property type="molecule type" value="Genomic_DNA"/>
</dbReference>
<name>A0A8S5VFZ6_9CAUD</name>
<accession>A0A8S5VFZ6</accession>
<proteinExistence type="predicted"/>
<protein>
    <submittedName>
        <fullName evidence="1">Uncharacterized protein</fullName>
    </submittedName>
</protein>
<evidence type="ECO:0000313" key="1">
    <source>
        <dbReference type="EMBL" id="DAG05652.1"/>
    </source>
</evidence>
<organism evidence="1">
    <name type="scientific">Siphoviridae sp. ct3R43</name>
    <dbReference type="NCBI Taxonomy" id="2825321"/>
    <lineage>
        <taxon>Viruses</taxon>
        <taxon>Duplodnaviria</taxon>
        <taxon>Heunggongvirae</taxon>
        <taxon>Uroviricota</taxon>
        <taxon>Caudoviricetes</taxon>
    </lineage>
</organism>
<reference evidence="1" key="1">
    <citation type="journal article" date="2021" name="Proc. Natl. Acad. Sci. U.S.A.">
        <title>A Catalog of Tens of Thousands of Viruses from Human Metagenomes Reveals Hidden Associations with Chronic Diseases.</title>
        <authorList>
            <person name="Tisza M.J."/>
            <person name="Buck C.B."/>
        </authorList>
    </citation>
    <scope>NUCLEOTIDE SEQUENCE</scope>
    <source>
        <strain evidence="1">Ct3R43</strain>
    </source>
</reference>
<sequence length="94" mass="11005">MNKRQKKKYTDRVYALVYDVTYESNGQHDIYRGSIVARGKAFHRCWSWMKKNDIFIPLFDDEPILAPDRFYSIGLTVTPTGARMASVRSWGDRP</sequence>